<gene>
    <name evidence="1" type="ORF">CTheo_2792</name>
</gene>
<keyword evidence="2" id="KW-1185">Reference proteome</keyword>
<organism evidence="1 2">
    <name type="scientific">Ceratobasidium theobromae</name>
    <dbReference type="NCBI Taxonomy" id="1582974"/>
    <lineage>
        <taxon>Eukaryota</taxon>
        <taxon>Fungi</taxon>
        <taxon>Dikarya</taxon>
        <taxon>Basidiomycota</taxon>
        <taxon>Agaricomycotina</taxon>
        <taxon>Agaricomycetes</taxon>
        <taxon>Cantharellales</taxon>
        <taxon>Ceratobasidiaceae</taxon>
        <taxon>Ceratobasidium</taxon>
    </lineage>
</organism>
<sequence>MVSVSRLESQASLSLGGASESSPVWRLIHTTAALIPAPRYNASGKARHSFHYTPLIPQLQGLFRCPKTVSNLRYRRQAERAYDPNVTEDVFDGENYRSLRATQLSPNNELLQLEAGVYSSTVMPNNDNVCEPEDRALPGHNGYNFVLRAFVIIVFGDIPAVAKLLLVKGHNALTPCRACYTQGVLCRLARNSVYYIPLRHPDDTVSVEYLHMRTHQLFLAHYDELETTDDPEQVSKDYGINGRSVLARLKSIDLATSFPYDIMHLLFENLVPNMIRHWIGEFKGLDQGTGRYEIDKRHWAAIGNLTASATKTIPSSFVGTLPNIAQDRQLYKAEAYAFWIQYLAPILLKNTLPNLYYDHLLLMREIILRCLQLTITRPELDELQLMVNQWVADYERFYYQYQSSRLPACPLTIHALLHMPFYLRRTGPLWASWAFVMERFCGHLLPAVKNRTRPYEHLNNYVQRRAQMQVVSKKYQLPSLAKPFVNYRYENGEQLSSREVIYPDFTGFVLGTPVNRNVELTTPLLNQMVKFFAIFRTGLRQAQLRDRINQGSLVRHGRLRMVGDGDSIRTADLITRDATMRDNSYLKYDLLPDANATYRNREDIPFRQTQYSQLLDIYYIQLREDDDTLTPYLLARVQTCETRGQDAASRESPVVTYTERGTRSPDIIHANTIIAVVGRIRMGTTWAIVDRSRGNARTQFVDDDGNIEFDAGGDRKHSIHNKFILPKHSVHLSHVCSRWRYISNGAAVLWSHIDLSTSQNLNRRLFTRAKVFTSRAGETPLDIHIIERKEFGVSCGDAISDLVEFLTPIASRVRSVKINLNSFYLPDTKELCTAVFATCFGGATPGALKRLELYKGSSSFKGGFIKSVDDDIRMSGTDNDSDDEDGENIKLNVSRETLEDVWRPITVMHLRGFYPHWASRAYHGLVELRLAPTDQTISEFALAAILAASPSLRVLELGLSITDPLPEGSPNIPVRLNELELLIARRLGPAKIDSLFGLVDLSSKPLDIVVVKPFDRETEIENELEPDTFASGPRMAPFLSRSNVARVCVVGLEGYEEAIELLNFAPGISTLILEQFEATGLEETIDRELVSEEFSLHTLCLWGASRMAVDNLRLFVEIFQIQKLQLWGCRFRGHGGSRMVEQESVESELIDICPEVELRPSTKPHPDHNWDLIDIY</sequence>
<dbReference type="PANTHER" id="PTHR46579">
    <property type="entry name" value="F5/8 TYPE C DOMAIN-CONTAINING PROTEIN-RELATED"/>
    <property type="match status" value="1"/>
</dbReference>
<dbReference type="OrthoDB" id="2404451at2759"/>
<dbReference type="AlphaFoldDB" id="A0A5N5QPM4"/>
<evidence type="ECO:0000313" key="2">
    <source>
        <dbReference type="Proteomes" id="UP000383932"/>
    </source>
</evidence>
<reference evidence="1 2" key="1">
    <citation type="journal article" date="2019" name="Fungal Biol. Biotechnol.">
        <title>Draft genome sequence of fastidious pathogen Ceratobasidium theobromae, which causes vascular-streak dieback in Theobroma cacao.</title>
        <authorList>
            <person name="Ali S.S."/>
            <person name="Asman A."/>
            <person name="Shao J."/>
            <person name="Firmansyah A.P."/>
            <person name="Susilo A.W."/>
            <person name="Rosmana A."/>
            <person name="McMahon P."/>
            <person name="Junaid M."/>
            <person name="Guest D."/>
            <person name="Kheng T.Y."/>
            <person name="Meinhardt L.W."/>
            <person name="Bailey B.A."/>
        </authorList>
    </citation>
    <scope>NUCLEOTIDE SEQUENCE [LARGE SCALE GENOMIC DNA]</scope>
    <source>
        <strain evidence="1 2">CT2</strain>
    </source>
</reference>
<dbReference type="PANTHER" id="PTHR46579:SF1">
    <property type="entry name" value="F5_8 TYPE C DOMAIN-CONTAINING PROTEIN"/>
    <property type="match status" value="1"/>
</dbReference>
<evidence type="ECO:0000313" key="1">
    <source>
        <dbReference type="EMBL" id="KAB5593712.1"/>
    </source>
</evidence>
<dbReference type="Proteomes" id="UP000383932">
    <property type="component" value="Unassembled WGS sequence"/>
</dbReference>
<comment type="caution">
    <text evidence="1">The sequence shown here is derived from an EMBL/GenBank/DDBJ whole genome shotgun (WGS) entry which is preliminary data.</text>
</comment>
<name>A0A5N5QPM4_9AGAM</name>
<protein>
    <submittedName>
        <fullName evidence="1">Dynein heavy chain, cytoplasmic</fullName>
    </submittedName>
</protein>
<accession>A0A5N5QPM4</accession>
<dbReference type="EMBL" id="SSOP01000031">
    <property type="protein sequence ID" value="KAB5593712.1"/>
    <property type="molecule type" value="Genomic_DNA"/>
</dbReference>
<proteinExistence type="predicted"/>